<gene>
    <name evidence="3" type="ORF">SSS_1493</name>
</gene>
<keyword evidence="1" id="KW-0235">DNA replication</keyword>
<dbReference type="GO" id="GO:0003689">
    <property type="term" value="F:DNA clamp loader activity"/>
    <property type="evidence" value="ECO:0007669"/>
    <property type="project" value="TreeGrafter"/>
</dbReference>
<dbReference type="PANTHER" id="PTHR11669">
    <property type="entry name" value="REPLICATION FACTOR C / DNA POLYMERASE III GAMMA-TAU SUBUNIT"/>
    <property type="match status" value="1"/>
</dbReference>
<dbReference type="InterPro" id="IPR050238">
    <property type="entry name" value="DNA_Rep/Repair_Clamp_Loader"/>
</dbReference>
<dbReference type="Proteomes" id="UP000070412">
    <property type="component" value="Unassembled WGS sequence"/>
</dbReference>
<name>A0A834RI32_SARSC</name>
<evidence type="ECO:0000313" key="5">
    <source>
        <dbReference type="Proteomes" id="UP000070412"/>
    </source>
</evidence>
<reference evidence="5" key="1">
    <citation type="journal article" date="2020" name="PLoS Negl. Trop. Dis.">
        <title>High-quality nuclear genome for Sarcoptes scabiei-A critical resource for a neglected parasite.</title>
        <authorList>
            <person name="Korhonen P.K."/>
            <person name="Gasser R.B."/>
            <person name="Ma G."/>
            <person name="Wang T."/>
            <person name="Stroehlein A.J."/>
            <person name="Young N.D."/>
            <person name="Ang C.S."/>
            <person name="Fernando D.D."/>
            <person name="Lu H.C."/>
            <person name="Taylor S."/>
            <person name="Reynolds S.L."/>
            <person name="Mofiz E."/>
            <person name="Najaraj S.H."/>
            <person name="Gowda H."/>
            <person name="Madugundu A."/>
            <person name="Renuse S."/>
            <person name="Holt D."/>
            <person name="Pandey A."/>
            <person name="Papenfuss A.T."/>
            <person name="Fischer K."/>
        </authorList>
    </citation>
    <scope>NUCLEOTIDE SEQUENCE [LARGE SCALE GENOMIC DNA]</scope>
</reference>
<dbReference type="SMART" id="SM00382">
    <property type="entry name" value="AAA"/>
    <property type="match status" value="1"/>
</dbReference>
<evidence type="ECO:0000313" key="3">
    <source>
        <dbReference type="EMBL" id="KAF7493928.1"/>
    </source>
</evidence>
<dbReference type="SUPFAM" id="SSF52540">
    <property type="entry name" value="P-loop containing nucleoside triphosphate hydrolases"/>
    <property type="match status" value="1"/>
</dbReference>
<dbReference type="InterPro" id="IPR008921">
    <property type="entry name" value="DNA_pol3_clamp-load_cplx_C"/>
</dbReference>
<dbReference type="GO" id="GO:0006281">
    <property type="term" value="P:DNA repair"/>
    <property type="evidence" value="ECO:0007669"/>
    <property type="project" value="TreeGrafter"/>
</dbReference>
<evidence type="ECO:0000313" key="4">
    <source>
        <dbReference type="EnsemblMetazoa" id="KAF7493928.1"/>
    </source>
</evidence>
<dbReference type="EMBL" id="WVUK01000054">
    <property type="protein sequence ID" value="KAF7493928.1"/>
    <property type="molecule type" value="Genomic_DNA"/>
</dbReference>
<dbReference type="InterPro" id="IPR003593">
    <property type="entry name" value="AAA+_ATPase"/>
</dbReference>
<dbReference type="SUPFAM" id="SSF48019">
    <property type="entry name" value="post-AAA+ oligomerization domain-like"/>
    <property type="match status" value="1"/>
</dbReference>
<proteinExistence type="predicted"/>
<dbReference type="GO" id="GO:0003677">
    <property type="term" value="F:DNA binding"/>
    <property type="evidence" value="ECO:0007669"/>
    <property type="project" value="InterPro"/>
</dbReference>
<dbReference type="CDD" id="cd00009">
    <property type="entry name" value="AAA"/>
    <property type="match status" value="1"/>
</dbReference>
<sequence length="358" mass="41218">MSLFCDKYAPKRFDSLQFNQNIAIRLKRLISNENFPHILIHGPRGSGRHTLINCMLYELFGSASSKTRIEEKECETPSGKKIIQQFVSSNFHLEVNPSENGFYDRIVVQELIKEVATSRSLTKKFNFKIIVIDDADLLSKEAQQSLRRTLEKYVATCRVFLIAEQSTRIIPALRSRCVAIRCSSPSHDQMKSILKDTCNAENIKVPTKTLDSICKQSDGNIRMALMSLQANQKDDLNEISDSELFVWRSKILEIAKKMIRQQSSKTILEIRAILYDLEVHLIPVNLILRYLVMELLNHCLDNEMRINLIETAAEVDRRITIGSKSIIHMELFCVKFMMIYRCTVEKIALDLVNPMELD</sequence>
<dbReference type="GO" id="GO:0005663">
    <property type="term" value="C:DNA replication factor C complex"/>
    <property type="evidence" value="ECO:0007669"/>
    <property type="project" value="TreeGrafter"/>
</dbReference>
<dbReference type="Gene3D" id="1.20.272.10">
    <property type="match status" value="1"/>
</dbReference>
<feature type="domain" description="AAA+ ATPase" evidence="2">
    <location>
        <begin position="34"/>
        <end position="183"/>
    </location>
</feature>
<dbReference type="FunFam" id="3.40.50.300:FF:000136">
    <property type="entry name" value="Replication factor C subunit 5"/>
    <property type="match status" value="1"/>
</dbReference>
<dbReference type="Pfam" id="PF22534">
    <property type="entry name" value="RFC_C"/>
    <property type="match status" value="1"/>
</dbReference>
<keyword evidence="5" id="KW-1185">Reference proteome</keyword>
<dbReference type="EnsemblMetazoa" id="SSS_1493s_mrna">
    <property type="protein sequence ID" value="KAF7493928.1"/>
    <property type="gene ID" value="SSS_1493"/>
</dbReference>
<dbReference type="OrthoDB" id="761538at2759"/>
<dbReference type="Gene3D" id="3.40.50.300">
    <property type="entry name" value="P-loop containing nucleotide triphosphate hydrolases"/>
    <property type="match status" value="1"/>
</dbReference>
<dbReference type="OMA" id="LKADIMH"/>
<protein>
    <submittedName>
        <fullName evidence="3">Replication factor C subunit 3</fullName>
    </submittedName>
</protein>
<dbReference type="InterPro" id="IPR027417">
    <property type="entry name" value="P-loop_NTPase"/>
</dbReference>
<dbReference type="GO" id="GO:0005634">
    <property type="term" value="C:nucleus"/>
    <property type="evidence" value="ECO:0007669"/>
    <property type="project" value="TreeGrafter"/>
</dbReference>
<dbReference type="Pfam" id="PF13177">
    <property type="entry name" value="DNA_pol3_delta2"/>
    <property type="match status" value="1"/>
</dbReference>
<evidence type="ECO:0000259" key="2">
    <source>
        <dbReference type="SMART" id="SM00382"/>
    </source>
</evidence>
<organism evidence="3">
    <name type="scientific">Sarcoptes scabiei</name>
    <name type="common">Itch mite</name>
    <name type="synonym">Acarus scabiei</name>
    <dbReference type="NCBI Taxonomy" id="52283"/>
    <lineage>
        <taxon>Eukaryota</taxon>
        <taxon>Metazoa</taxon>
        <taxon>Ecdysozoa</taxon>
        <taxon>Arthropoda</taxon>
        <taxon>Chelicerata</taxon>
        <taxon>Arachnida</taxon>
        <taxon>Acari</taxon>
        <taxon>Acariformes</taxon>
        <taxon>Sarcoptiformes</taxon>
        <taxon>Astigmata</taxon>
        <taxon>Psoroptidia</taxon>
        <taxon>Sarcoptoidea</taxon>
        <taxon>Sarcoptidae</taxon>
        <taxon>Sarcoptinae</taxon>
        <taxon>Sarcoptes</taxon>
    </lineage>
</organism>
<evidence type="ECO:0000256" key="1">
    <source>
        <dbReference type="ARBA" id="ARBA00022705"/>
    </source>
</evidence>
<dbReference type="Gene3D" id="1.10.8.60">
    <property type="match status" value="1"/>
</dbReference>
<reference evidence="4" key="3">
    <citation type="submission" date="2022-06" db="UniProtKB">
        <authorList>
            <consortium name="EnsemblMetazoa"/>
        </authorList>
    </citation>
    <scope>IDENTIFICATION</scope>
</reference>
<dbReference type="Pfam" id="PF21960">
    <property type="entry name" value="RCF1-5-like_lid"/>
    <property type="match status" value="1"/>
</dbReference>
<dbReference type="AlphaFoldDB" id="A0A834RI32"/>
<dbReference type="GO" id="GO:0006261">
    <property type="term" value="P:DNA-templated DNA replication"/>
    <property type="evidence" value="ECO:0007669"/>
    <property type="project" value="TreeGrafter"/>
</dbReference>
<accession>A0A834RI32</accession>
<dbReference type="PANTHER" id="PTHR11669:SF1">
    <property type="entry name" value="REPLICATION FACTOR C SUBUNIT 3"/>
    <property type="match status" value="1"/>
</dbReference>
<reference evidence="3" key="2">
    <citation type="submission" date="2020-01" db="EMBL/GenBank/DDBJ databases">
        <authorList>
            <person name="Korhonen P.K.K."/>
            <person name="Guangxu M.G."/>
            <person name="Wang T.W."/>
            <person name="Stroehlein A.J.S."/>
            <person name="Young N.D."/>
            <person name="Ang C.-S.A."/>
            <person name="Fernando D.W.F."/>
            <person name="Lu H.L."/>
            <person name="Taylor S.T."/>
            <person name="Ehtesham M.E.M."/>
            <person name="Najaraj S.H.N."/>
            <person name="Harsha G.H.G."/>
            <person name="Madugundu A.M."/>
            <person name="Renuse S.R."/>
            <person name="Holt D.H."/>
            <person name="Pandey A.P."/>
            <person name="Papenfuss A.P."/>
            <person name="Gasser R.B.G."/>
            <person name="Fischer K.F."/>
        </authorList>
    </citation>
    <scope>NUCLEOTIDE SEQUENCE</scope>
    <source>
        <strain evidence="3">SSS_KF_BRIS2020</strain>
    </source>
</reference>